<dbReference type="RefSeq" id="WP_146145670.1">
    <property type="nucleotide sequence ID" value="NZ_PYMM01000029.1"/>
</dbReference>
<dbReference type="InterPro" id="IPR049826">
    <property type="entry name" value="Ig-like_ice"/>
</dbReference>
<evidence type="ECO:0000313" key="1">
    <source>
        <dbReference type="EMBL" id="PSU13887.1"/>
    </source>
</evidence>
<feature type="non-terminal residue" evidence="1">
    <location>
        <position position="1618"/>
    </location>
</feature>
<proteinExistence type="predicted"/>
<dbReference type="EMBL" id="PYMM01000029">
    <property type="protein sequence ID" value="PSU13887.1"/>
    <property type="molecule type" value="Genomic_DNA"/>
</dbReference>
<dbReference type="Gene3D" id="2.60.40.10">
    <property type="entry name" value="Immunoglobulins"/>
    <property type="match status" value="15"/>
</dbReference>
<dbReference type="Proteomes" id="UP000241404">
    <property type="component" value="Unassembled WGS sequence"/>
</dbReference>
<evidence type="ECO:0000313" key="2">
    <source>
        <dbReference type="Proteomes" id="UP000241404"/>
    </source>
</evidence>
<organism evidence="1 2">
    <name type="scientific">Photobacterium damselae</name>
    <dbReference type="NCBI Taxonomy" id="38293"/>
    <lineage>
        <taxon>Bacteria</taxon>
        <taxon>Pseudomonadati</taxon>
        <taxon>Pseudomonadota</taxon>
        <taxon>Gammaproteobacteria</taxon>
        <taxon>Vibrionales</taxon>
        <taxon>Vibrionaceae</taxon>
        <taxon>Photobacterium</taxon>
    </lineage>
</organism>
<feature type="non-terminal residue" evidence="1">
    <location>
        <position position="1"/>
    </location>
</feature>
<dbReference type="NCBIfam" id="NF012196">
    <property type="entry name" value="Ig_like_ice"/>
    <property type="match status" value="15"/>
</dbReference>
<sequence length="1618" mass="165341">HAVSQNDIAAVQAAILNGEDPTKVAKPSHAGNEPMGSSIEDAVTVAYDNDQMLAEAGHDTDYRPLEEKERIIDGGREYQPSLDAAITIDSISQDDVVTAAESHTPQTITGTVGGDVKVGDVVTVSLDGKEIGTTTVVEHDGKLVWSIEADGQALLQAGVDQVSATVTATDAAGNSATANATHDYSVDVQASITINPITGDNIITQAEGHEPKLPITGTVGKDVEPGDKVVVTVNGHDYTTTVTADKTWTVEVSGDDILHADKAIATVTTSYGIPHEATATTSESYDVTINAKITIETIAGDGVVNGDQSHGKVPVTGVVGGDVEEGDIVTVTVNGKDYTTTVAHDKTWTVDVDGGDLVENGGDPIHATVTACDGAGHCATAEDNKGYEVDTDIAATIIIDSISQDDVVTAAESHTPQTITGTVGGDVKVGDVVTVSLDGKEIGTTKVVEHDGKLVWSIEADGQALLQAGVDRVSATVTATDAAGNSATANATHDYSVDVQASITINPITGDNIITQAEGHEPKLPITGTVGKDVEPGDKVVVTVNGHDYTTTVTANKTWTVEVSGDDILHADKAIATVTTSYGIPHEATATDTEGYTVQIDAGIQITSIAGDNVVNKQESGEKVPVTGVVGNDVKPGDTVTVTIGDKTYTTTVTDNKTWTVDVDGSALVGNKSHEVHASVTTSDGAGHEASANTDKPYDVDTDIAAKITIDSISQDDVVTAAESHTPQTITGTVGGDVKVGDVVTVSLDGKEIGTTKVVEHDGKLVWSIEADGQALLQAGVDRVSATVTATDVAGNSATANATHDYSVDVQASITINPITGDNIITQAEGHEPKLPITGTVGKDVEPGDKVVVTVNGHDYTTTVTADKTWTVEVSGDDILHADKAIATVTTSYGIPHEATATDTEGYTVQIDAGIQITSIAGDNVVNKQESGEKVPVTGVVGNDVKPGDTVTVTIGDKTYTTTVTDNKTWTVDVDGSALVGNKSHEVHASVTTSDGAGHEASANTDKPYDVDTDIAAQVTITSIADDNVINMEEAKGHVAIKGTVGGDVKAGDTVTLTVDGKEIGTATVVDNGGKLEWTATDIDGHVLANASKDDVTATVSIKDSYGNTASAEDTQAYEEKTLSAQVDITAVAGDNVLNADESKDGAKVSITGTVGGDVKAGDTVTLTVDGKEIGTATVVDNGGKLEWTATDIDGHVLANASKDDVTATVSIKDSYGNSASAEDTQAYEEKTLSAQVDITAVAGDNVLNADESKDGAKVSITGTVGGDVKAGDTVTLTVDGKEIGTATVVDNGGKLEWTATDIDGHVLANASKDDVTATVSIKDSYGNTASAEDTQAYEEKTLSAQVDITAVAGDNVLNADESKDGAKVSITGTVGGDVKAGDTVTLTVDGKEIGTATVVDNGGKLEWTATDIDGHVLANASKDDVTATVSIKDSYGNSASAEDTQAYEEKTLSAQVDITAVAGDNVLNADESKDGAKVSITGTVGGDVKAGDTVTLTVDGKEIGTATVVDNGGKLEWTATDIDGHVLANASKDDVTATVSIKDSYGNTASAIDNQAYEEKTLSAQVDITAVAGDNVLNADESKDGAKVSITGTVGGDVKAGDTVTLTVDGKEIGTAT</sequence>
<name>A0ABD6WYC4_PHODM</name>
<protein>
    <submittedName>
        <fullName evidence="1">Hemagglutinin</fullName>
    </submittedName>
</protein>
<reference evidence="1 2" key="1">
    <citation type="submission" date="2018-03" db="EMBL/GenBank/DDBJ databases">
        <title>Whole genome sequencing of Histamine producing bacteria.</title>
        <authorList>
            <person name="Butler K."/>
        </authorList>
    </citation>
    <scope>NUCLEOTIDE SEQUENCE [LARGE SCALE GENOMIC DNA]</scope>
    <source>
        <strain evidence="1 2">BT-6</strain>
    </source>
</reference>
<dbReference type="NCBIfam" id="NF033510">
    <property type="entry name" value="Ca_tandemer"/>
    <property type="match status" value="14"/>
</dbReference>
<comment type="caution">
    <text evidence="1">The sequence shown here is derived from an EMBL/GenBank/DDBJ whole genome shotgun (WGS) entry which is preliminary data.</text>
</comment>
<accession>A0ABD6WYC4</accession>
<dbReference type="InterPro" id="IPR013783">
    <property type="entry name" value="Ig-like_fold"/>
</dbReference>
<gene>
    <name evidence="1" type="ORF">CTM90_20005</name>
</gene>